<evidence type="ECO:0000256" key="5">
    <source>
        <dbReference type="ARBA" id="ARBA00022692"/>
    </source>
</evidence>
<keyword evidence="10 11" id="KW-0472">Membrane</keyword>
<keyword evidence="4" id="KW-0645">Protease</keyword>
<keyword evidence="8 11" id="KW-1133">Transmembrane helix</keyword>
<feature type="transmembrane region" description="Helical" evidence="11">
    <location>
        <begin position="128"/>
        <end position="152"/>
    </location>
</feature>
<evidence type="ECO:0000256" key="4">
    <source>
        <dbReference type="ARBA" id="ARBA00022670"/>
    </source>
</evidence>
<evidence type="ECO:0000256" key="3">
    <source>
        <dbReference type="ARBA" id="ARBA00007931"/>
    </source>
</evidence>
<gene>
    <name evidence="13" type="ORF">A2390_02380</name>
</gene>
<dbReference type="AlphaFoldDB" id="A0A1G2CMY5"/>
<evidence type="ECO:0000313" key="13">
    <source>
        <dbReference type="EMBL" id="OGZ02001.1"/>
    </source>
</evidence>
<evidence type="ECO:0000256" key="8">
    <source>
        <dbReference type="ARBA" id="ARBA00022989"/>
    </source>
</evidence>
<dbReference type="PANTHER" id="PTHR42837">
    <property type="entry name" value="REGULATOR OF SIGMA-E PROTEASE RSEP"/>
    <property type="match status" value="1"/>
</dbReference>
<organism evidence="13 14">
    <name type="scientific">Candidatus Liptonbacteria bacterium RIFOXYB1_FULL_36_10</name>
    <dbReference type="NCBI Taxonomy" id="1798654"/>
    <lineage>
        <taxon>Bacteria</taxon>
        <taxon>Candidatus Liptoniibacteriota</taxon>
    </lineage>
</organism>
<comment type="cofactor">
    <cofactor evidence="1">
        <name>Zn(2+)</name>
        <dbReference type="ChEBI" id="CHEBI:29105"/>
    </cofactor>
</comment>
<dbReference type="Proteomes" id="UP000178599">
    <property type="component" value="Unassembled WGS sequence"/>
</dbReference>
<dbReference type="Gene3D" id="2.30.42.10">
    <property type="match status" value="1"/>
</dbReference>
<proteinExistence type="inferred from homology"/>
<dbReference type="GO" id="GO:0004222">
    <property type="term" value="F:metalloendopeptidase activity"/>
    <property type="evidence" value="ECO:0007669"/>
    <property type="project" value="InterPro"/>
</dbReference>
<evidence type="ECO:0000256" key="9">
    <source>
        <dbReference type="ARBA" id="ARBA00023049"/>
    </source>
</evidence>
<feature type="transmembrane region" description="Helical" evidence="11">
    <location>
        <begin position="349"/>
        <end position="367"/>
    </location>
</feature>
<dbReference type="GO" id="GO:0006508">
    <property type="term" value="P:proteolysis"/>
    <property type="evidence" value="ECO:0007669"/>
    <property type="project" value="UniProtKB-KW"/>
</dbReference>
<keyword evidence="6" id="KW-0378">Hydrolase</keyword>
<evidence type="ECO:0000256" key="6">
    <source>
        <dbReference type="ARBA" id="ARBA00022801"/>
    </source>
</evidence>
<dbReference type="SUPFAM" id="SSF50156">
    <property type="entry name" value="PDZ domain-like"/>
    <property type="match status" value="1"/>
</dbReference>
<dbReference type="InterPro" id="IPR004387">
    <property type="entry name" value="Pept_M50_Zn"/>
</dbReference>
<comment type="caution">
    <text evidence="13">The sequence shown here is derived from an EMBL/GenBank/DDBJ whole genome shotgun (WGS) entry which is preliminary data.</text>
</comment>
<keyword evidence="9" id="KW-0482">Metalloprotease</keyword>
<evidence type="ECO:0000256" key="7">
    <source>
        <dbReference type="ARBA" id="ARBA00022833"/>
    </source>
</evidence>
<protein>
    <recommendedName>
        <fullName evidence="12">Peptidase M50 domain-containing protein</fullName>
    </recommendedName>
</protein>
<evidence type="ECO:0000256" key="11">
    <source>
        <dbReference type="SAM" id="Phobius"/>
    </source>
</evidence>
<name>A0A1G2CMY5_9BACT</name>
<dbReference type="GO" id="GO:0016020">
    <property type="term" value="C:membrane"/>
    <property type="evidence" value="ECO:0007669"/>
    <property type="project" value="UniProtKB-SubCell"/>
</dbReference>
<keyword evidence="5 11" id="KW-0812">Transmembrane</keyword>
<sequence length="374" mass="41541">MTYFIVFLGIAFLILAHEFGHFLSAKIFKVRVDEFGFGFPPKIWSKKIGETLYSLNILPFGGFVRIFGENREETEKEKKEEVVITETEIESVKESGEEIEIKKTEILEIKIENDEKRSFAFQSVWKRAVMLSAGVFMNVFFGWLLISFIFLIGSPSFVMTGRVLPDSPAFSAGFKEGDILVGYQKSADFISFINENKGKETIFKIKRGGEDLEIKATPKENTAKGEGALGILLAEGGIPKSSFGKNFIDSAKFTISALSSIFIGLLTAIKDLLLFKSTPAVVGPVGIFGIAYQVGQEGIIYLFHLFAVISLNLAVLNILPFPALDGGRLFFLFIEKIKGSPLPVKFENWANLTGFSLLLLFLIVITAKDILAFF</sequence>
<dbReference type="PANTHER" id="PTHR42837:SF2">
    <property type="entry name" value="MEMBRANE METALLOPROTEASE ARASP2, CHLOROPLASTIC-RELATED"/>
    <property type="match status" value="1"/>
</dbReference>
<feature type="transmembrane region" description="Helical" evidence="11">
    <location>
        <begin position="299"/>
        <end position="319"/>
    </location>
</feature>
<dbReference type="Pfam" id="PF02163">
    <property type="entry name" value="Peptidase_M50"/>
    <property type="match status" value="1"/>
</dbReference>
<feature type="transmembrane region" description="Helical" evidence="11">
    <location>
        <begin position="250"/>
        <end position="269"/>
    </location>
</feature>
<evidence type="ECO:0000259" key="12">
    <source>
        <dbReference type="Pfam" id="PF02163"/>
    </source>
</evidence>
<evidence type="ECO:0000256" key="10">
    <source>
        <dbReference type="ARBA" id="ARBA00023136"/>
    </source>
</evidence>
<evidence type="ECO:0000256" key="1">
    <source>
        <dbReference type="ARBA" id="ARBA00001947"/>
    </source>
</evidence>
<dbReference type="InterPro" id="IPR036034">
    <property type="entry name" value="PDZ_sf"/>
</dbReference>
<evidence type="ECO:0000256" key="2">
    <source>
        <dbReference type="ARBA" id="ARBA00004141"/>
    </source>
</evidence>
<evidence type="ECO:0000313" key="14">
    <source>
        <dbReference type="Proteomes" id="UP000178599"/>
    </source>
</evidence>
<comment type="similarity">
    <text evidence="3">Belongs to the peptidase M50B family.</text>
</comment>
<comment type="subcellular location">
    <subcellularLocation>
        <location evidence="2">Membrane</location>
        <topology evidence="2">Multi-pass membrane protein</topology>
    </subcellularLocation>
</comment>
<feature type="domain" description="Peptidase M50" evidence="12">
    <location>
        <begin position="7"/>
        <end position="360"/>
    </location>
</feature>
<dbReference type="CDD" id="cd06163">
    <property type="entry name" value="S2P-M50_PDZ_RseP-like"/>
    <property type="match status" value="1"/>
</dbReference>
<keyword evidence="7" id="KW-0862">Zinc</keyword>
<feature type="transmembrane region" description="Helical" evidence="11">
    <location>
        <begin position="275"/>
        <end position="292"/>
    </location>
</feature>
<dbReference type="InterPro" id="IPR008915">
    <property type="entry name" value="Peptidase_M50"/>
</dbReference>
<dbReference type="EMBL" id="MHLE01000044">
    <property type="protein sequence ID" value="OGZ02001.1"/>
    <property type="molecule type" value="Genomic_DNA"/>
</dbReference>
<reference evidence="13 14" key="1">
    <citation type="journal article" date="2016" name="Nat. Commun.">
        <title>Thousands of microbial genomes shed light on interconnected biogeochemical processes in an aquifer system.</title>
        <authorList>
            <person name="Anantharaman K."/>
            <person name="Brown C.T."/>
            <person name="Hug L.A."/>
            <person name="Sharon I."/>
            <person name="Castelle C.J."/>
            <person name="Probst A.J."/>
            <person name="Thomas B.C."/>
            <person name="Singh A."/>
            <person name="Wilkins M.J."/>
            <person name="Karaoz U."/>
            <person name="Brodie E.L."/>
            <person name="Williams K.H."/>
            <person name="Hubbard S.S."/>
            <person name="Banfield J.F."/>
        </authorList>
    </citation>
    <scope>NUCLEOTIDE SEQUENCE [LARGE SCALE GENOMIC DNA]</scope>
</reference>
<accession>A0A1G2CMY5</accession>